<evidence type="ECO:0000313" key="1">
    <source>
        <dbReference type="EMBL" id="GAD26640.1"/>
    </source>
</evidence>
<sequence>MRTRPQEKAMSHLAGKKRMPSLDYLISDPDLHLLLEDGALIRAARWQGHHALFMLPEIPHHLWIVSRQNSHFSPFGERGVLIGDITFYDQFGAHRLTSHLTSVPGKGWGPREGSLSRWTSGRALLEFDCSPNSTAGILSMEVCSTGPYRLWPHEEPQQPPAV</sequence>
<reference evidence="1 2" key="1">
    <citation type="submission" date="2013-08" db="EMBL/GenBank/DDBJ databases">
        <title>Gluconobacter thailandicus NBRC 3257 whole genome sequence.</title>
        <authorList>
            <person name="Matsutani M."/>
            <person name="Yakushi T."/>
            <person name="Matsushita K."/>
        </authorList>
    </citation>
    <scope>NUCLEOTIDE SEQUENCE [LARGE SCALE GENOMIC DNA]</scope>
    <source>
        <strain evidence="1 2">NBRC 3257</strain>
    </source>
</reference>
<dbReference type="EMBL" id="BASM01000019">
    <property type="protein sequence ID" value="GAD26640.1"/>
    <property type="molecule type" value="Genomic_DNA"/>
</dbReference>
<accession>A0ABQ0IWR4</accession>
<organism evidence="1 2">
    <name type="scientific">Gluconobacter thailandicus NBRC 3257</name>
    <dbReference type="NCBI Taxonomy" id="1381097"/>
    <lineage>
        <taxon>Bacteria</taxon>
        <taxon>Pseudomonadati</taxon>
        <taxon>Pseudomonadota</taxon>
        <taxon>Alphaproteobacteria</taxon>
        <taxon>Acetobacterales</taxon>
        <taxon>Acetobacteraceae</taxon>
        <taxon>Gluconobacter</taxon>
    </lineage>
</organism>
<comment type="caution">
    <text evidence="1">The sequence shown here is derived from an EMBL/GenBank/DDBJ whole genome shotgun (WGS) entry which is preliminary data.</text>
</comment>
<keyword evidence="2" id="KW-1185">Reference proteome</keyword>
<proteinExistence type="predicted"/>
<name>A0ABQ0IWR4_GLUTH</name>
<dbReference type="Proteomes" id="UP000018209">
    <property type="component" value="Unassembled WGS sequence"/>
</dbReference>
<evidence type="ECO:0000313" key="2">
    <source>
        <dbReference type="Proteomes" id="UP000018209"/>
    </source>
</evidence>
<gene>
    <name evidence="1" type="ORF">NBRC3257_1639</name>
</gene>
<protein>
    <submittedName>
        <fullName evidence="1">Uncharacterized protein</fullName>
    </submittedName>
</protein>